<comment type="caution">
    <text evidence="1">The sequence shown here is derived from an EMBL/GenBank/DDBJ whole genome shotgun (WGS) entry which is preliminary data.</text>
</comment>
<sequence length="160" mass="17696">MPALSLFVAAAAMAHLTPDGWGAARIGMTRQQVERALHIRLKGEPIDSEQACVEVQPVGRDQGIWFMFQNYKLTRISIGDPSGVTTPRGIGIGATAAEVRRAYGKKLRAEPHHYEGLPSEYLTYWVRPETRGVRFETNLKRRVQTIHAGNGTIQLVEGCA</sequence>
<evidence type="ECO:0000313" key="2">
    <source>
        <dbReference type="Proteomes" id="UP001500827"/>
    </source>
</evidence>
<dbReference type="Proteomes" id="UP001500827">
    <property type="component" value="Unassembled WGS sequence"/>
</dbReference>
<dbReference type="EMBL" id="BAABBM010000001">
    <property type="protein sequence ID" value="GAA3906255.1"/>
    <property type="molecule type" value="Genomic_DNA"/>
</dbReference>
<keyword evidence="2" id="KW-1185">Reference proteome</keyword>
<evidence type="ECO:0000313" key="1">
    <source>
        <dbReference type="EMBL" id="GAA3906255.1"/>
    </source>
</evidence>
<evidence type="ECO:0008006" key="3">
    <source>
        <dbReference type="Google" id="ProtNLM"/>
    </source>
</evidence>
<accession>A0ABP7LRW2</accession>
<protein>
    <recommendedName>
        <fullName evidence="3">Lipoprotein SmpA/OmlA domain-containing protein</fullName>
    </recommendedName>
</protein>
<gene>
    <name evidence="1" type="ORF">GCM10022276_25970</name>
</gene>
<name>A0ABP7LRW2_9SPHN</name>
<organism evidence="1 2">
    <name type="scientific">Sphingomonas limnosediminicola</name>
    <dbReference type="NCBI Taxonomy" id="940133"/>
    <lineage>
        <taxon>Bacteria</taxon>
        <taxon>Pseudomonadati</taxon>
        <taxon>Pseudomonadota</taxon>
        <taxon>Alphaproteobacteria</taxon>
        <taxon>Sphingomonadales</taxon>
        <taxon>Sphingomonadaceae</taxon>
        <taxon>Sphingomonas</taxon>
    </lineage>
</organism>
<proteinExistence type="predicted"/>
<dbReference type="RefSeq" id="WP_344700121.1">
    <property type="nucleotide sequence ID" value="NZ_BAABBM010000001.1"/>
</dbReference>
<reference evidence="2" key="1">
    <citation type="journal article" date="2019" name="Int. J. Syst. Evol. Microbiol.">
        <title>The Global Catalogue of Microorganisms (GCM) 10K type strain sequencing project: providing services to taxonomists for standard genome sequencing and annotation.</title>
        <authorList>
            <consortium name="The Broad Institute Genomics Platform"/>
            <consortium name="The Broad Institute Genome Sequencing Center for Infectious Disease"/>
            <person name="Wu L."/>
            <person name="Ma J."/>
        </authorList>
    </citation>
    <scope>NUCLEOTIDE SEQUENCE [LARGE SCALE GENOMIC DNA]</scope>
    <source>
        <strain evidence="2">JCM 17543</strain>
    </source>
</reference>